<dbReference type="OrthoDB" id="980345at2"/>
<dbReference type="Pfam" id="PF09823">
    <property type="entry name" value="DUF2357"/>
    <property type="match status" value="1"/>
</dbReference>
<evidence type="ECO:0000313" key="2">
    <source>
        <dbReference type="EMBL" id="KHA72762.1"/>
    </source>
</evidence>
<protein>
    <recommendedName>
        <fullName evidence="1">DUF2357 domain-containing protein</fullName>
    </recommendedName>
</protein>
<accession>A0A0A6DDG9</accession>
<evidence type="ECO:0000259" key="1">
    <source>
        <dbReference type="Pfam" id="PF09823"/>
    </source>
</evidence>
<sequence>MLSIEIISGERKGEILVLEELSTLSSRVLAIREDEALRFSVKLDEFYENLNLVLHEIETPHTHHYQMEGGWVYEWLPREIYGRKESFFHNFYGLAELQLVAREQSANASDLRYALFIEFHPLEVFAKKINAERVDRMLGFLARHDGRDLASAIRVTRIRAGHKAGGKTETFLLERIENNIIFLKNILPAIFAAPLSRLQQSTRLVVPNNETLIDESSLRWISENPDSLYKTYSVDDSVIHYQGEYFSTSKLLESKASNSTDIYENQILHGFIYSIIAAIGKIRARLLSPNAKGQSSGWSFNGYVSLFTQINKFSCVINQNKVDKCNRLMAEMSSMYAMLKRKIPVSRPSLELPRYTQKSKFNLLYRQVFARSIAWRRYGAPDWSFQDELFSIQSIPRLFEYYLLCVVKRHLQENFNDDLSLNDESEGVDVFSYGGINSSVDLMYEPDIWTVGHASAVGQELVNTEGWTVYHGRGDTKISKRGSFGSRANRCPDIVIKITSQDESAKYIIIDAKYTDSSRAYLNYLPELTMKYVHGIHKQGASINPTVALIIVNPSEEPSTRHFHQYDYSIYGKHSVVPALLVSSIDVSAAHEPESNFRKDLARVMEINL</sequence>
<dbReference type="Proteomes" id="UP000030564">
    <property type="component" value="Unassembled WGS sequence"/>
</dbReference>
<gene>
    <name evidence="2" type="ORF">NZ35_13640</name>
</gene>
<dbReference type="AlphaFoldDB" id="A0A0A6DDG9"/>
<feature type="domain" description="DUF2357" evidence="1">
    <location>
        <begin position="121"/>
        <end position="288"/>
    </location>
</feature>
<proteinExistence type="predicted"/>
<organism evidence="2 3">
    <name type="scientific">Pseudomonas chlororaphis</name>
    <dbReference type="NCBI Taxonomy" id="587753"/>
    <lineage>
        <taxon>Bacteria</taxon>
        <taxon>Pseudomonadati</taxon>
        <taxon>Pseudomonadota</taxon>
        <taxon>Gammaproteobacteria</taxon>
        <taxon>Pseudomonadales</taxon>
        <taxon>Pseudomonadaceae</taxon>
        <taxon>Pseudomonas</taxon>
    </lineage>
</organism>
<comment type="caution">
    <text evidence="2">The sequence shown here is derived from an EMBL/GenBank/DDBJ whole genome shotgun (WGS) entry which is preliminary data.</text>
</comment>
<reference evidence="2 3" key="1">
    <citation type="submission" date="2014-10" db="EMBL/GenBank/DDBJ databases">
        <title>Draft genome sequence of Pseudomonas chlororaphis EA105.</title>
        <authorList>
            <person name="McCully L.M."/>
            <person name="Bitzer A.S."/>
            <person name="Spence C."/>
            <person name="Bais H."/>
            <person name="Silby M.W."/>
        </authorList>
    </citation>
    <scope>NUCLEOTIDE SEQUENCE [LARGE SCALE GENOMIC DNA]</scope>
    <source>
        <strain evidence="2 3">EA105</strain>
    </source>
</reference>
<name>A0A0A6DDG9_9PSED</name>
<dbReference type="EMBL" id="JSFK01000010">
    <property type="protein sequence ID" value="KHA72762.1"/>
    <property type="molecule type" value="Genomic_DNA"/>
</dbReference>
<dbReference type="InterPro" id="IPR018633">
    <property type="entry name" value="DUF2357"/>
</dbReference>
<dbReference type="PATRIC" id="fig|587753.9.peg.822"/>
<evidence type="ECO:0000313" key="3">
    <source>
        <dbReference type="Proteomes" id="UP000030564"/>
    </source>
</evidence>